<feature type="domain" description="Histidine kinase" evidence="7">
    <location>
        <begin position="1"/>
        <end position="165"/>
    </location>
</feature>
<keyword evidence="4" id="KW-0547">Nucleotide-binding</keyword>
<comment type="caution">
    <text evidence="8">The sequence shown here is derived from an EMBL/GenBank/DDBJ whole genome shotgun (WGS) entry which is preliminary data.</text>
</comment>
<dbReference type="PROSITE" id="PS50109">
    <property type="entry name" value="HIS_KIN"/>
    <property type="match status" value="1"/>
</dbReference>
<dbReference type="CDD" id="cd00075">
    <property type="entry name" value="HATPase"/>
    <property type="match status" value="1"/>
</dbReference>
<dbReference type="EMBL" id="JACQAY010000173">
    <property type="protein sequence ID" value="MBI3539710.1"/>
    <property type="molecule type" value="Genomic_DNA"/>
</dbReference>
<evidence type="ECO:0000313" key="8">
    <source>
        <dbReference type="EMBL" id="MBI3539710.1"/>
    </source>
</evidence>
<accession>A0A9D6L9Y0</accession>
<evidence type="ECO:0000256" key="6">
    <source>
        <dbReference type="ARBA" id="ARBA00022840"/>
    </source>
</evidence>
<dbReference type="SMART" id="SM00387">
    <property type="entry name" value="HATPase_c"/>
    <property type="match status" value="1"/>
</dbReference>
<protein>
    <recommendedName>
        <fullName evidence="2">histidine kinase</fullName>
        <ecNumber evidence="2">2.7.13.3</ecNumber>
    </recommendedName>
</protein>
<name>A0A9D6L9Y0_UNCEI</name>
<feature type="non-terminal residue" evidence="8">
    <location>
        <position position="1"/>
    </location>
</feature>
<dbReference type="InterPro" id="IPR003594">
    <property type="entry name" value="HATPase_dom"/>
</dbReference>
<keyword evidence="6" id="KW-0067">ATP-binding</keyword>
<dbReference type="Gene3D" id="3.30.565.10">
    <property type="entry name" value="Histidine kinase-like ATPase, C-terminal domain"/>
    <property type="match status" value="1"/>
</dbReference>
<dbReference type="GO" id="GO:0005524">
    <property type="term" value="F:ATP binding"/>
    <property type="evidence" value="ECO:0007669"/>
    <property type="project" value="UniProtKB-KW"/>
</dbReference>
<reference evidence="8" key="1">
    <citation type="submission" date="2020-07" db="EMBL/GenBank/DDBJ databases">
        <title>Huge and variable diversity of episymbiotic CPR bacteria and DPANN archaea in groundwater ecosystems.</title>
        <authorList>
            <person name="He C.Y."/>
            <person name="Keren R."/>
            <person name="Whittaker M."/>
            <person name="Farag I.F."/>
            <person name="Doudna J."/>
            <person name="Cate J.H.D."/>
            <person name="Banfield J.F."/>
        </authorList>
    </citation>
    <scope>NUCLEOTIDE SEQUENCE</scope>
    <source>
        <strain evidence="8">NC_groundwater_928_Pr1_S-0.2um_72_17</strain>
    </source>
</reference>
<dbReference type="EC" id="2.7.13.3" evidence="2"/>
<evidence type="ECO:0000259" key="7">
    <source>
        <dbReference type="PROSITE" id="PS50109"/>
    </source>
</evidence>
<dbReference type="GO" id="GO:0005886">
    <property type="term" value="C:plasma membrane"/>
    <property type="evidence" value="ECO:0007669"/>
    <property type="project" value="TreeGrafter"/>
</dbReference>
<dbReference type="GO" id="GO:0000155">
    <property type="term" value="F:phosphorelay sensor kinase activity"/>
    <property type="evidence" value="ECO:0007669"/>
    <property type="project" value="TreeGrafter"/>
</dbReference>
<sequence length="170" mass="17620">ALADLGRLAEQFSQYARLPEPRFERVDLADVVREAARAQAREDVRVAFEPGPGALPIAADRLLLSRAVHNLILNACEASPAGAVVEVRTAAADTMATVEVLDRGSGLAPEVRARLFEPYISTKARGSGLGLSLVRDIASQHGGTAALADREGGGARATLSVPLAGGAKAS</sequence>
<proteinExistence type="predicted"/>
<gene>
    <name evidence="8" type="ORF">HY076_05505</name>
</gene>
<dbReference type="InterPro" id="IPR036890">
    <property type="entry name" value="HATPase_C_sf"/>
</dbReference>
<dbReference type="PRINTS" id="PR00344">
    <property type="entry name" value="BCTRLSENSOR"/>
</dbReference>
<dbReference type="SUPFAM" id="SSF55874">
    <property type="entry name" value="ATPase domain of HSP90 chaperone/DNA topoisomerase II/histidine kinase"/>
    <property type="match status" value="1"/>
</dbReference>
<dbReference type="Proteomes" id="UP000807850">
    <property type="component" value="Unassembled WGS sequence"/>
</dbReference>
<dbReference type="AlphaFoldDB" id="A0A9D6L9Y0"/>
<keyword evidence="3" id="KW-0808">Transferase</keyword>
<evidence type="ECO:0000256" key="3">
    <source>
        <dbReference type="ARBA" id="ARBA00022679"/>
    </source>
</evidence>
<evidence type="ECO:0000256" key="4">
    <source>
        <dbReference type="ARBA" id="ARBA00022741"/>
    </source>
</evidence>
<evidence type="ECO:0000256" key="5">
    <source>
        <dbReference type="ARBA" id="ARBA00022777"/>
    </source>
</evidence>
<dbReference type="Pfam" id="PF02518">
    <property type="entry name" value="HATPase_c"/>
    <property type="match status" value="1"/>
</dbReference>
<evidence type="ECO:0000313" key="9">
    <source>
        <dbReference type="Proteomes" id="UP000807850"/>
    </source>
</evidence>
<dbReference type="PANTHER" id="PTHR44936">
    <property type="entry name" value="SENSOR PROTEIN CREC"/>
    <property type="match status" value="1"/>
</dbReference>
<keyword evidence="5 8" id="KW-0418">Kinase</keyword>
<organism evidence="8 9">
    <name type="scientific">Eiseniibacteriota bacterium</name>
    <dbReference type="NCBI Taxonomy" id="2212470"/>
    <lineage>
        <taxon>Bacteria</taxon>
        <taxon>Candidatus Eiseniibacteriota</taxon>
    </lineage>
</organism>
<evidence type="ECO:0000256" key="2">
    <source>
        <dbReference type="ARBA" id="ARBA00012438"/>
    </source>
</evidence>
<dbReference type="PANTHER" id="PTHR44936:SF10">
    <property type="entry name" value="SENSOR PROTEIN RSTB"/>
    <property type="match status" value="1"/>
</dbReference>
<dbReference type="InterPro" id="IPR050980">
    <property type="entry name" value="2C_sensor_his_kinase"/>
</dbReference>
<dbReference type="InterPro" id="IPR004358">
    <property type="entry name" value="Sig_transdc_His_kin-like_C"/>
</dbReference>
<evidence type="ECO:0000256" key="1">
    <source>
        <dbReference type="ARBA" id="ARBA00000085"/>
    </source>
</evidence>
<dbReference type="InterPro" id="IPR005467">
    <property type="entry name" value="His_kinase_dom"/>
</dbReference>
<comment type="catalytic activity">
    <reaction evidence="1">
        <text>ATP + protein L-histidine = ADP + protein N-phospho-L-histidine.</text>
        <dbReference type="EC" id="2.7.13.3"/>
    </reaction>
</comment>